<proteinExistence type="predicted"/>
<evidence type="ECO:0000313" key="1">
    <source>
        <dbReference type="EMBL" id="KAI8022747.1"/>
    </source>
</evidence>
<dbReference type="EMBL" id="CM045763">
    <property type="protein sequence ID" value="KAI8022747.1"/>
    <property type="molecule type" value="Genomic_DNA"/>
</dbReference>
<name>A0ACC0IBU4_9ERIC</name>
<evidence type="ECO:0000313" key="2">
    <source>
        <dbReference type="Proteomes" id="UP001060215"/>
    </source>
</evidence>
<dbReference type="Proteomes" id="UP001060215">
    <property type="component" value="Chromosome 6"/>
</dbReference>
<reference evidence="1 2" key="1">
    <citation type="journal article" date="2022" name="Plant J.">
        <title>Chromosome-level genome of Camellia lanceoleosa provides a valuable resource for understanding genome evolution and self-incompatibility.</title>
        <authorList>
            <person name="Gong W."/>
            <person name="Xiao S."/>
            <person name="Wang L."/>
            <person name="Liao Z."/>
            <person name="Chang Y."/>
            <person name="Mo W."/>
            <person name="Hu G."/>
            <person name="Li W."/>
            <person name="Zhao G."/>
            <person name="Zhu H."/>
            <person name="Hu X."/>
            <person name="Ji K."/>
            <person name="Xiang X."/>
            <person name="Song Q."/>
            <person name="Yuan D."/>
            <person name="Jin S."/>
            <person name="Zhang L."/>
        </authorList>
    </citation>
    <scope>NUCLEOTIDE SEQUENCE [LARGE SCALE GENOMIC DNA]</scope>
    <source>
        <strain evidence="1">SQ_2022a</strain>
    </source>
</reference>
<sequence>MSWHRKKKPHHRYGKAKPQGQMIECSCYLVSSYWKSVVVVESVTKARSGSVRPDDDFSIVMVWEVPSAAWTHLPEYQVHSNYLCRSVATCAELDFLDTRYIAKTLYGDDDDEDVTPENNGTVEEPKLLGLHPGLNEKILLKNGPPWVLCSAW</sequence>
<accession>A0ACC0IBU4</accession>
<comment type="caution">
    <text evidence="1">The sequence shown here is derived from an EMBL/GenBank/DDBJ whole genome shotgun (WGS) entry which is preliminary data.</text>
</comment>
<protein>
    <submittedName>
        <fullName evidence="1">Uncharacterized protein</fullName>
    </submittedName>
</protein>
<organism evidence="1 2">
    <name type="scientific">Camellia lanceoleosa</name>
    <dbReference type="NCBI Taxonomy" id="1840588"/>
    <lineage>
        <taxon>Eukaryota</taxon>
        <taxon>Viridiplantae</taxon>
        <taxon>Streptophyta</taxon>
        <taxon>Embryophyta</taxon>
        <taxon>Tracheophyta</taxon>
        <taxon>Spermatophyta</taxon>
        <taxon>Magnoliopsida</taxon>
        <taxon>eudicotyledons</taxon>
        <taxon>Gunneridae</taxon>
        <taxon>Pentapetalae</taxon>
        <taxon>asterids</taxon>
        <taxon>Ericales</taxon>
        <taxon>Theaceae</taxon>
        <taxon>Camellia</taxon>
    </lineage>
</organism>
<gene>
    <name evidence="1" type="ORF">LOK49_LG03G03861</name>
</gene>
<keyword evidence="2" id="KW-1185">Reference proteome</keyword>